<dbReference type="Gene3D" id="2.120.10.80">
    <property type="entry name" value="Kelch-type beta propeller"/>
    <property type="match status" value="1"/>
</dbReference>
<evidence type="ECO:0000256" key="2">
    <source>
        <dbReference type="SAM" id="Phobius"/>
    </source>
</evidence>
<keyword evidence="2" id="KW-0472">Membrane</keyword>
<dbReference type="SUPFAM" id="SSF50965">
    <property type="entry name" value="Galactose oxidase, central domain"/>
    <property type="match status" value="1"/>
</dbReference>
<organism evidence="3 4">
    <name type="scientific">Penicillium hetheringtonii</name>
    <dbReference type="NCBI Taxonomy" id="911720"/>
    <lineage>
        <taxon>Eukaryota</taxon>
        <taxon>Fungi</taxon>
        <taxon>Dikarya</taxon>
        <taxon>Ascomycota</taxon>
        <taxon>Pezizomycotina</taxon>
        <taxon>Eurotiomycetes</taxon>
        <taxon>Eurotiomycetidae</taxon>
        <taxon>Eurotiales</taxon>
        <taxon>Aspergillaceae</taxon>
        <taxon>Penicillium</taxon>
    </lineage>
</organism>
<feature type="transmembrane region" description="Helical" evidence="2">
    <location>
        <begin position="330"/>
        <end position="352"/>
    </location>
</feature>
<evidence type="ECO:0000256" key="1">
    <source>
        <dbReference type="SAM" id="MobiDB-lite"/>
    </source>
</evidence>
<keyword evidence="4" id="KW-1185">Reference proteome</keyword>
<feature type="compositionally biased region" description="Basic and acidic residues" evidence="1">
    <location>
        <begin position="474"/>
        <end position="494"/>
    </location>
</feature>
<sequence>MTVPEPIFELKGHCSAIHDNTLYVFSEKDGVCVIGGVDGNDDEKALYVVGGTYHDDSYPGLQRFSFKDKSWKTLGSGKTDITNRTGHGAGYLSSSDSIVVYAGSQDGAPLAYDPTLVTWNSTYVAMMGGQSDSFDVWIYGDSPGWTTSGVSLPGDILAGSVQSVVMDDNSGGKVLVTFNMDGSVNPVHTYALVNDDKEPQSPAPELGVSNKRASDDYPKYGDEFAPSNKWTDFSVAHQQGMAVIAGGSGNNSLAIFNQTSNSWANATELFYGKPQHTLKHHTTTTSLTSTTPTQTATSSTSASATSTSTSSSTPAAAAGGSSSHADLKTILGATLGSVCGVAIILLLLLFLLRRKKQQQIQNGQRPNDSKDRLSFQDQGIEPLAGGAYPMAKSPVPVAAMSNDSLAIMSGRATGEKSLKPPPPNSGYGLSSKPRESSPLSPIPSSGLAPSSMYSQEPEAAAIVAGGAAASSNRPGDRTTDEGWGKYFEDNENAKDLGMPADRSTISSVYTKSDYRGSAWPMANLTPMNFGSLEQPKPLGQVYSGSPTTENPPSIGHSLSIPEAQSARISSADSISLISEDDPHDTAWTGAHKQSWLGRPPSSNYSTSFYNSSTRDLPNSSSGYFPDMGTRNSQARRSSVIIPESVDEIHPSHGHNVNSDMSWLNIHADR</sequence>
<name>A0AAD6E263_9EURO</name>
<keyword evidence="2" id="KW-0812">Transmembrane</keyword>
<reference evidence="3 4" key="1">
    <citation type="journal article" date="2023" name="IMA Fungus">
        <title>Comparative genomic study of the Penicillium genus elucidates a diverse pangenome and 15 lateral gene transfer events.</title>
        <authorList>
            <person name="Petersen C."/>
            <person name="Sorensen T."/>
            <person name="Nielsen M.R."/>
            <person name="Sondergaard T.E."/>
            <person name="Sorensen J.L."/>
            <person name="Fitzpatrick D.A."/>
            <person name="Frisvad J.C."/>
            <person name="Nielsen K.L."/>
        </authorList>
    </citation>
    <scope>NUCLEOTIDE SEQUENCE [LARGE SCALE GENOMIC DNA]</scope>
    <source>
        <strain evidence="3 4">IBT 29057</strain>
    </source>
</reference>
<evidence type="ECO:0000313" key="3">
    <source>
        <dbReference type="EMBL" id="KAJ5599359.1"/>
    </source>
</evidence>
<protein>
    <submittedName>
        <fullName evidence="3">Uncharacterized protein</fullName>
    </submittedName>
</protein>
<dbReference type="InterPro" id="IPR011043">
    <property type="entry name" value="Gal_Oxase/kelch_b-propeller"/>
</dbReference>
<proteinExistence type="predicted"/>
<feature type="region of interest" description="Disordered" evidence="1">
    <location>
        <begin position="606"/>
        <end position="635"/>
    </location>
</feature>
<evidence type="ECO:0000313" key="4">
    <source>
        <dbReference type="Proteomes" id="UP001216150"/>
    </source>
</evidence>
<comment type="caution">
    <text evidence="3">The sequence shown here is derived from an EMBL/GenBank/DDBJ whole genome shotgun (WGS) entry which is preliminary data.</text>
</comment>
<feature type="region of interest" description="Disordered" evidence="1">
    <location>
        <begin position="412"/>
        <end position="499"/>
    </location>
</feature>
<feature type="region of interest" description="Disordered" evidence="1">
    <location>
        <begin position="281"/>
        <end position="322"/>
    </location>
</feature>
<dbReference type="InterPro" id="IPR015915">
    <property type="entry name" value="Kelch-typ_b-propeller"/>
</dbReference>
<gene>
    <name evidence="3" type="ORF">N7450_000426</name>
</gene>
<feature type="compositionally biased region" description="Low complexity" evidence="1">
    <location>
        <begin position="459"/>
        <end position="469"/>
    </location>
</feature>
<feature type="compositionally biased region" description="Low complexity" evidence="1">
    <location>
        <begin position="436"/>
        <end position="451"/>
    </location>
</feature>
<keyword evidence="2" id="KW-1133">Transmembrane helix</keyword>
<feature type="compositionally biased region" description="Low complexity" evidence="1">
    <location>
        <begin position="283"/>
        <end position="322"/>
    </location>
</feature>
<accession>A0AAD6E263</accession>
<dbReference type="AlphaFoldDB" id="A0AAD6E263"/>
<dbReference type="Proteomes" id="UP001216150">
    <property type="component" value="Unassembled WGS sequence"/>
</dbReference>
<dbReference type="EMBL" id="JAQJAC010000001">
    <property type="protein sequence ID" value="KAJ5599359.1"/>
    <property type="molecule type" value="Genomic_DNA"/>
</dbReference>
<feature type="region of interest" description="Disordered" evidence="1">
    <location>
        <begin position="195"/>
        <end position="214"/>
    </location>
</feature>